<dbReference type="Gene3D" id="3.40.50.300">
    <property type="entry name" value="P-loop containing nucleotide triphosphate hydrolases"/>
    <property type="match status" value="2"/>
</dbReference>
<dbReference type="GO" id="GO:0140359">
    <property type="term" value="F:ABC-type transporter activity"/>
    <property type="evidence" value="ECO:0007669"/>
    <property type="project" value="InterPro"/>
</dbReference>
<dbReference type="PROSITE" id="PS50893">
    <property type="entry name" value="ABC_TRANSPORTER_2"/>
    <property type="match status" value="2"/>
</dbReference>
<dbReference type="SUPFAM" id="SSF90123">
    <property type="entry name" value="ABC transporter transmembrane region"/>
    <property type="match status" value="2"/>
</dbReference>
<evidence type="ECO:0000313" key="13">
    <source>
        <dbReference type="EMBL" id="CAD7623197.1"/>
    </source>
</evidence>
<evidence type="ECO:0000256" key="8">
    <source>
        <dbReference type="ARBA" id="ARBA00022989"/>
    </source>
</evidence>
<evidence type="ECO:0000256" key="5">
    <source>
        <dbReference type="ARBA" id="ARBA00022737"/>
    </source>
</evidence>
<feature type="domain" description="ABC transmembrane type-1" evidence="12">
    <location>
        <begin position="352"/>
        <end position="633"/>
    </location>
</feature>
<comment type="subcellular location">
    <subcellularLocation>
        <location evidence="1">Membrane</location>
        <topology evidence="1">Multi-pass membrane protein</topology>
    </subcellularLocation>
</comment>
<feature type="transmembrane region" description="Helical" evidence="10">
    <location>
        <begin position="1022"/>
        <end position="1047"/>
    </location>
</feature>
<keyword evidence="6" id="KW-0547">Nucleotide-binding</keyword>
<dbReference type="InterPro" id="IPR027417">
    <property type="entry name" value="P-loop_NTPase"/>
</dbReference>
<evidence type="ECO:0000256" key="2">
    <source>
        <dbReference type="ARBA" id="ARBA00009726"/>
    </source>
</evidence>
<dbReference type="FunFam" id="1.20.1560.10:FF:000006">
    <property type="entry name" value="ATP-binding cassette, sub-family C (CFTR/MRP), member 9"/>
    <property type="match status" value="1"/>
</dbReference>
<dbReference type="InterPro" id="IPR011527">
    <property type="entry name" value="ABC1_TM_dom"/>
</dbReference>
<feature type="transmembrane region" description="Helical" evidence="10">
    <location>
        <begin position="1095"/>
        <end position="1113"/>
    </location>
</feature>
<evidence type="ECO:0000256" key="6">
    <source>
        <dbReference type="ARBA" id="ARBA00022741"/>
    </source>
</evidence>
<feature type="domain" description="ABC transporter" evidence="11">
    <location>
        <begin position="666"/>
        <end position="890"/>
    </location>
</feature>
<keyword evidence="5" id="KW-0677">Repeat</keyword>
<feature type="transmembrane region" description="Helical" evidence="10">
    <location>
        <begin position="386"/>
        <end position="407"/>
    </location>
</feature>
<dbReference type="InterPro" id="IPR003439">
    <property type="entry name" value="ABC_transporter-like_ATP-bd"/>
</dbReference>
<dbReference type="Proteomes" id="UP000759131">
    <property type="component" value="Unassembled WGS sequence"/>
</dbReference>
<dbReference type="SMART" id="SM00382">
    <property type="entry name" value="AAA"/>
    <property type="match status" value="2"/>
</dbReference>
<dbReference type="PANTHER" id="PTHR24223">
    <property type="entry name" value="ATP-BINDING CASSETTE SUB-FAMILY C"/>
    <property type="match status" value="1"/>
</dbReference>
<keyword evidence="9 10" id="KW-0472">Membrane</keyword>
<reference evidence="13" key="1">
    <citation type="submission" date="2020-11" db="EMBL/GenBank/DDBJ databases">
        <authorList>
            <person name="Tran Van P."/>
        </authorList>
    </citation>
    <scope>NUCLEOTIDE SEQUENCE</scope>
</reference>
<feature type="transmembrane region" description="Helical" evidence="10">
    <location>
        <begin position="967"/>
        <end position="987"/>
    </location>
</feature>
<evidence type="ECO:0000256" key="10">
    <source>
        <dbReference type="SAM" id="Phobius"/>
    </source>
</evidence>
<feature type="transmembrane region" description="Helical" evidence="10">
    <location>
        <begin position="571"/>
        <end position="596"/>
    </location>
</feature>
<feature type="transmembrane region" description="Helical" evidence="10">
    <location>
        <begin position="228"/>
        <end position="248"/>
    </location>
</feature>
<dbReference type="GO" id="GO:0016020">
    <property type="term" value="C:membrane"/>
    <property type="evidence" value="ECO:0007669"/>
    <property type="project" value="UniProtKB-SubCell"/>
</dbReference>
<feature type="transmembrane region" description="Helical" evidence="10">
    <location>
        <begin position="187"/>
        <end position="208"/>
    </location>
</feature>
<evidence type="ECO:0000256" key="7">
    <source>
        <dbReference type="ARBA" id="ARBA00022840"/>
    </source>
</evidence>
<dbReference type="EMBL" id="CAJPIZ010001522">
    <property type="protein sequence ID" value="CAG2103627.1"/>
    <property type="molecule type" value="Genomic_DNA"/>
</dbReference>
<feature type="transmembrane region" description="Helical" evidence="10">
    <location>
        <begin position="1119"/>
        <end position="1138"/>
    </location>
</feature>
<dbReference type="Gene3D" id="1.20.1560.10">
    <property type="entry name" value="ABC transporter type 1, transmembrane domain"/>
    <property type="match status" value="2"/>
</dbReference>
<dbReference type="PANTHER" id="PTHR24223:SF415">
    <property type="entry name" value="FI20190P1"/>
    <property type="match status" value="1"/>
</dbReference>
<dbReference type="CDD" id="cd03244">
    <property type="entry name" value="ABCC_MRP_domain2"/>
    <property type="match status" value="1"/>
</dbReference>
<dbReference type="PROSITE" id="PS00211">
    <property type="entry name" value="ABC_TRANSPORTER_1"/>
    <property type="match status" value="1"/>
</dbReference>
<feature type="transmembrane region" description="Helical" evidence="10">
    <location>
        <begin position="491"/>
        <end position="514"/>
    </location>
</feature>
<evidence type="ECO:0000259" key="12">
    <source>
        <dbReference type="PROSITE" id="PS50929"/>
    </source>
</evidence>
<dbReference type="GO" id="GO:0016887">
    <property type="term" value="F:ATP hydrolysis activity"/>
    <property type="evidence" value="ECO:0007669"/>
    <property type="project" value="InterPro"/>
</dbReference>
<keyword evidence="4 10" id="KW-0812">Transmembrane</keyword>
<dbReference type="Pfam" id="PF00664">
    <property type="entry name" value="ABC_membrane"/>
    <property type="match status" value="2"/>
</dbReference>
<dbReference type="InterPro" id="IPR036640">
    <property type="entry name" value="ABC1_TM_sf"/>
</dbReference>
<dbReference type="FunFam" id="3.40.50.300:FF:000610">
    <property type="entry name" value="Multidrug resistance-associated ABC transporter"/>
    <property type="match status" value="1"/>
</dbReference>
<keyword evidence="7" id="KW-0067">ATP-binding</keyword>
<evidence type="ECO:0000259" key="11">
    <source>
        <dbReference type="PROSITE" id="PS50893"/>
    </source>
</evidence>
<evidence type="ECO:0000256" key="4">
    <source>
        <dbReference type="ARBA" id="ARBA00022692"/>
    </source>
</evidence>
<dbReference type="OrthoDB" id="6500128at2759"/>
<evidence type="ECO:0000256" key="3">
    <source>
        <dbReference type="ARBA" id="ARBA00022448"/>
    </source>
</evidence>
<feature type="transmembrane region" description="Helical" evidence="10">
    <location>
        <begin position="1207"/>
        <end position="1224"/>
    </location>
</feature>
<feature type="transmembrane region" description="Helical" evidence="10">
    <location>
        <begin position="468"/>
        <end position="485"/>
    </location>
</feature>
<dbReference type="FunFam" id="3.40.50.300:FF:000997">
    <property type="entry name" value="Multidrug resistance-associated protein 1"/>
    <property type="match status" value="1"/>
</dbReference>
<feature type="transmembrane region" description="Helical" evidence="10">
    <location>
        <begin position="20"/>
        <end position="40"/>
    </location>
</feature>
<feature type="transmembrane region" description="Helical" evidence="10">
    <location>
        <begin position="1230"/>
        <end position="1254"/>
    </location>
</feature>
<keyword evidence="14" id="KW-1185">Reference proteome</keyword>
<evidence type="ECO:0000313" key="14">
    <source>
        <dbReference type="Proteomes" id="UP000759131"/>
    </source>
</evidence>
<dbReference type="InterPro" id="IPR017871">
    <property type="entry name" value="ABC_transporter-like_CS"/>
</dbReference>
<evidence type="ECO:0000256" key="1">
    <source>
        <dbReference type="ARBA" id="ARBA00004141"/>
    </source>
</evidence>
<dbReference type="CDD" id="cd03250">
    <property type="entry name" value="ABCC_MRP_domain1"/>
    <property type="match status" value="1"/>
</dbReference>
<feature type="transmembrane region" description="Helical" evidence="10">
    <location>
        <begin position="339"/>
        <end position="366"/>
    </location>
</feature>
<accession>A0A7R9KI28</accession>
<organism evidence="13">
    <name type="scientific">Medioppia subpectinata</name>
    <dbReference type="NCBI Taxonomy" id="1979941"/>
    <lineage>
        <taxon>Eukaryota</taxon>
        <taxon>Metazoa</taxon>
        <taxon>Ecdysozoa</taxon>
        <taxon>Arthropoda</taxon>
        <taxon>Chelicerata</taxon>
        <taxon>Arachnida</taxon>
        <taxon>Acari</taxon>
        <taxon>Acariformes</taxon>
        <taxon>Sarcoptiformes</taxon>
        <taxon>Oribatida</taxon>
        <taxon>Brachypylina</taxon>
        <taxon>Oppioidea</taxon>
        <taxon>Oppiidae</taxon>
        <taxon>Medioppia</taxon>
    </lineage>
</organism>
<feature type="transmembrane region" description="Helical" evidence="10">
    <location>
        <begin position="129"/>
        <end position="147"/>
    </location>
</feature>
<dbReference type="InterPro" id="IPR050173">
    <property type="entry name" value="ABC_transporter_C-like"/>
</dbReference>
<feature type="transmembrane region" description="Helical" evidence="10">
    <location>
        <begin position="159"/>
        <end position="180"/>
    </location>
</feature>
<keyword evidence="8 10" id="KW-1133">Transmembrane helix</keyword>
<dbReference type="EMBL" id="OC856097">
    <property type="protein sequence ID" value="CAD7623197.1"/>
    <property type="molecule type" value="Genomic_DNA"/>
</dbReference>
<sequence>MCFGVVYSVLNAINDSFHALFSAIFAFISCVFKDIVLLTINDNSFNEKTIDAKGMSNASHNESQLICDSPLWDNDVFWWTTAPRLTDCFRQTILITIGPTLLLLLTPFDFRYFAYKRSTQSIPWRPRNVSSAVLNLVLVSISFWHLIRSVLKDVRFWSTVFEPSVDFTGLSLAYILQIYYRRNGRRISIALQVFWLITAIVSTIRLYLEFNLTDDTITDTAGHHLSYLIVYCVYISTSVVLLLLSNVCDDASDRHIITSNTHHTHYCPLENESALSRITFLWVLRFLRKGFKRRLQFKDFHRICHSIKTKYVSKLYHEFDVQYNGHRINRSLRPKSRRLLPVLWCLCYKSVLFCICLLVVYIPALYGQPYILNKLIDFLSDPNDLLWHGCVLAVGFAVLGVISTLIYGQTTALMENAALRCKSALISVIYRKMFRLSPTSRAQYTSGEIVTLMAVDCNEIFKFIEISMNLLMIPIIMCIGLYYLWHYLGLASLGFVAVMVFMIPINVFFGHILSRLQKNQMSFKDKRMAKISEILNSIKVIKLNAWEEVFIREVNQLRDLELRAQRKMATIYALIVLVWMMAPVVSASACFMAFAYLEYSKFTIKTIFVSLSIMKVLQMPIQRLPTAINGLIRAVVSLRRLSRYLSAEELDRPMVSKRKRDNAFSVCFENATFRYSKAGAAVLNDLTVNIKSGSLVGIIGEVGAGKSSLLSAIIGGLHKTGGNLRVKGSIAYVPQTPWIRNTSLKDNIIFMSDEDESRYQEVITACDLSPDLATLASGDRTVVGEGGITLSGGQRHRVSLARAIYQNCDIYLLDDPLSAVDAHVGQHLFQEVIGPKGLLRHKTRIMCLHNTSYLSICDQIIVLRDGEVVAHGNYSELSSLGLFSQTNSLENSGEESDNKHSFLVNSDNLYQTLLHKSSMNSESHDSVLQTASDEIIVASIESTEPTEPIVSDNEEVVYLGSVLWNDYYRYISSVGIILFVTIILFRFGSNGSEVAINYWLSLWSNHNHSEDTDSNDRKFNTIIYGSLLVSEAVFILLGNVVLFVATIRASRRLHLKAMYGVMRSPLSFFDRTPIGRLLNRFSRDISCVDESIPDLLISIVDVLAFFAILYGLVFYNFRYLSLGLLAIIALFYLIYRFYLKTSRQLRRMEAISNSPLQSHFCESIAGVDSITAYNVLPQFINESNKQIDLTNNCYYHRISLSLWLRNWCQIIGSFIITIIAIYIVCNRHHITIGLAALLIVYSVEAVANIAYTIIVMADLETNMISVERLREFSDLTPEKEWKSADTYRPSSDWPQNGCIQYIHYSTTYRNGHKNVLNDITFKIESGEKVAVVGRTGAGKSSLALSLFRMIEPICGQILIDGLNVSRIGLHDLRSKLTIIPQESTIFGNTIRMNLDPLGESTDRQLWAILDDLNLTSFVNSLPHKLDSIVTEKGQNLSAGQRQLICFGRALLRSTRIVVLDEATSACDLETDANIQKIIRQKLTDCTVISIVHRLDSILDYDKVLVMNCGSLAEYDSPERLLANTNSLFYGLAKQANVV</sequence>
<feature type="domain" description="ABC transporter" evidence="11">
    <location>
        <begin position="1299"/>
        <end position="1533"/>
    </location>
</feature>
<dbReference type="GO" id="GO:0005524">
    <property type="term" value="F:ATP binding"/>
    <property type="evidence" value="ECO:0007669"/>
    <property type="project" value="UniProtKB-KW"/>
</dbReference>
<gene>
    <name evidence="13" type="ORF">OSB1V03_LOCUS3656</name>
</gene>
<dbReference type="CDD" id="cd18579">
    <property type="entry name" value="ABC_6TM_ABCC_D1"/>
    <property type="match status" value="1"/>
</dbReference>
<comment type="similarity">
    <text evidence="2">Belongs to the ABC transporter superfamily. ABCC family. Conjugate transporter (TC 3.A.1.208) subfamily.</text>
</comment>
<name>A0A7R9KI28_9ACAR</name>
<dbReference type="FunFam" id="1.20.1560.10:FF:000013">
    <property type="entry name" value="ABC transporter C family member 2"/>
    <property type="match status" value="1"/>
</dbReference>
<keyword evidence="3" id="KW-0813">Transport</keyword>
<dbReference type="Pfam" id="PF00005">
    <property type="entry name" value="ABC_tran"/>
    <property type="match status" value="2"/>
</dbReference>
<dbReference type="InterPro" id="IPR044746">
    <property type="entry name" value="ABCC_6TM_D1"/>
</dbReference>
<dbReference type="InterPro" id="IPR003593">
    <property type="entry name" value="AAA+_ATPase"/>
</dbReference>
<evidence type="ECO:0000256" key="9">
    <source>
        <dbReference type="ARBA" id="ARBA00023136"/>
    </source>
</evidence>
<feature type="transmembrane region" description="Helical" evidence="10">
    <location>
        <begin position="89"/>
        <end position="108"/>
    </location>
</feature>
<feature type="domain" description="ABC transmembrane type-1" evidence="12">
    <location>
        <begin position="980"/>
        <end position="1261"/>
    </location>
</feature>
<dbReference type="PROSITE" id="PS50929">
    <property type="entry name" value="ABC_TM1F"/>
    <property type="match status" value="2"/>
</dbReference>
<proteinExistence type="inferred from homology"/>
<protein>
    <submittedName>
        <fullName evidence="13">Uncharacterized protein</fullName>
    </submittedName>
</protein>
<dbReference type="SUPFAM" id="SSF52540">
    <property type="entry name" value="P-loop containing nucleoside triphosphate hydrolases"/>
    <property type="match status" value="2"/>
</dbReference>